<feature type="transmembrane region" description="Helical" evidence="7">
    <location>
        <begin position="278"/>
        <end position="301"/>
    </location>
</feature>
<organism evidence="9 10">
    <name type="scientific">Polytolypa hystricis (strain UAMH7299)</name>
    <dbReference type="NCBI Taxonomy" id="1447883"/>
    <lineage>
        <taxon>Eukaryota</taxon>
        <taxon>Fungi</taxon>
        <taxon>Dikarya</taxon>
        <taxon>Ascomycota</taxon>
        <taxon>Pezizomycotina</taxon>
        <taxon>Eurotiomycetes</taxon>
        <taxon>Eurotiomycetidae</taxon>
        <taxon>Onygenales</taxon>
        <taxon>Onygenales incertae sedis</taxon>
        <taxon>Polytolypa</taxon>
    </lineage>
</organism>
<evidence type="ECO:0000256" key="5">
    <source>
        <dbReference type="ARBA" id="ARBA00023136"/>
    </source>
</evidence>
<dbReference type="GO" id="GO:0005774">
    <property type="term" value="C:vacuolar membrane"/>
    <property type="evidence" value="ECO:0007669"/>
    <property type="project" value="TreeGrafter"/>
</dbReference>
<keyword evidence="4 7" id="KW-1133">Transmembrane helix</keyword>
<feature type="transmembrane region" description="Helical" evidence="7">
    <location>
        <begin position="236"/>
        <end position="257"/>
    </location>
</feature>
<dbReference type="Pfam" id="PF01490">
    <property type="entry name" value="Aa_trans"/>
    <property type="match status" value="1"/>
</dbReference>
<evidence type="ECO:0000256" key="2">
    <source>
        <dbReference type="ARBA" id="ARBA00008066"/>
    </source>
</evidence>
<comment type="similarity">
    <text evidence="2">Belongs to the amino acid/polyamine transporter 2 family.</text>
</comment>
<protein>
    <recommendedName>
        <fullName evidence="8">Amino acid transporter transmembrane domain-containing protein</fullName>
    </recommendedName>
</protein>
<evidence type="ECO:0000256" key="6">
    <source>
        <dbReference type="SAM" id="MobiDB-lite"/>
    </source>
</evidence>
<feature type="compositionally biased region" description="Basic and acidic residues" evidence="6">
    <location>
        <begin position="11"/>
        <end position="22"/>
    </location>
</feature>
<comment type="caution">
    <text evidence="9">The sequence shown here is derived from an EMBL/GenBank/DDBJ whole genome shotgun (WGS) entry which is preliminary data.</text>
</comment>
<feature type="transmembrane region" description="Helical" evidence="7">
    <location>
        <begin position="421"/>
        <end position="442"/>
    </location>
</feature>
<dbReference type="PANTHER" id="PTHR22950">
    <property type="entry name" value="AMINO ACID TRANSPORTER"/>
    <property type="match status" value="1"/>
</dbReference>
<evidence type="ECO:0000313" key="10">
    <source>
        <dbReference type="Proteomes" id="UP000224634"/>
    </source>
</evidence>
<dbReference type="GO" id="GO:0005302">
    <property type="term" value="F:L-tyrosine transmembrane transporter activity"/>
    <property type="evidence" value="ECO:0007669"/>
    <property type="project" value="TreeGrafter"/>
</dbReference>
<evidence type="ECO:0000259" key="8">
    <source>
        <dbReference type="Pfam" id="PF01490"/>
    </source>
</evidence>
<feature type="transmembrane region" description="Helical" evidence="7">
    <location>
        <begin position="511"/>
        <end position="529"/>
    </location>
</feature>
<proteinExistence type="inferred from homology"/>
<feature type="compositionally biased region" description="Acidic residues" evidence="6">
    <location>
        <begin position="165"/>
        <end position="181"/>
    </location>
</feature>
<dbReference type="InterPro" id="IPR013057">
    <property type="entry name" value="AA_transpt_TM"/>
</dbReference>
<evidence type="ECO:0000313" key="9">
    <source>
        <dbReference type="EMBL" id="PGH02426.1"/>
    </source>
</evidence>
<dbReference type="STRING" id="1447883.A0A2B7X053"/>
<feature type="transmembrane region" description="Helical" evidence="7">
    <location>
        <begin position="321"/>
        <end position="339"/>
    </location>
</feature>
<name>A0A2B7X053_POLH7</name>
<evidence type="ECO:0000256" key="1">
    <source>
        <dbReference type="ARBA" id="ARBA00004141"/>
    </source>
</evidence>
<dbReference type="EMBL" id="PDNA01000223">
    <property type="protein sequence ID" value="PGH02426.1"/>
    <property type="molecule type" value="Genomic_DNA"/>
</dbReference>
<dbReference type="Proteomes" id="UP000224634">
    <property type="component" value="Unassembled WGS sequence"/>
</dbReference>
<reference evidence="9 10" key="1">
    <citation type="submission" date="2017-10" db="EMBL/GenBank/DDBJ databases">
        <title>Comparative genomics in systemic dimorphic fungi from Ajellomycetaceae.</title>
        <authorList>
            <person name="Munoz J.F."/>
            <person name="Mcewen J.G."/>
            <person name="Clay O.K."/>
            <person name="Cuomo C.A."/>
        </authorList>
    </citation>
    <scope>NUCLEOTIDE SEQUENCE [LARGE SCALE GENOMIC DNA]</scope>
    <source>
        <strain evidence="9 10">UAMH7299</strain>
    </source>
</reference>
<feature type="transmembrane region" description="Helical" evidence="7">
    <location>
        <begin position="346"/>
        <end position="367"/>
    </location>
</feature>
<dbReference type="AlphaFoldDB" id="A0A2B7X053"/>
<accession>A0A2B7X053</accession>
<evidence type="ECO:0000256" key="4">
    <source>
        <dbReference type="ARBA" id="ARBA00022989"/>
    </source>
</evidence>
<evidence type="ECO:0000256" key="3">
    <source>
        <dbReference type="ARBA" id="ARBA00022692"/>
    </source>
</evidence>
<evidence type="ECO:0000256" key="7">
    <source>
        <dbReference type="SAM" id="Phobius"/>
    </source>
</evidence>
<feature type="transmembrane region" description="Helical" evidence="7">
    <location>
        <begin position="387"/>
        <end position="409"/>
    </location>
</feature>
<feature type="transmembrane region" description="Helical" evidence="7">
    <location>
        <begin position="469"/>
        <end position="490"/>
    </location>
</feature>
<keyword evidence="10" id="KW-1185">Reference proteome</keyword>
<feature type="region of interest" description="Disordered" evidence="6">
    <location>
        <begin position="165"/>
        <end position="191"/>
    </location>
</feature>
<dbReference type="PANTHER" id="PTHR22950:SF332">
    <property type="entry name" value="AMINO ACID TRANSPORTER (EUROFUNG)"/>
    <property type="match status" value="1"/>
</dbReference>
<feature type="domain" description="Amino acid transporter transmembrane" evidence="8">
    <location>
        <begin position="205"/>
        <end position="589"/>
    </location>
</feature>
<feature type="transmembrane region" description="Helical" evidence="7">
    <location>
        <begin position="569"/>
        <end position="593"/>
    </location>
</feature>
<keyword evidence="5 7" id="KW-0472">Membrane</keyword>
<feature type="region of interest" description="Disordered" evidence="6">
    <location>
        <begin position="1"/>
        <end position="68"/>
    </location>
</feature>
<feature type="compositionally biased region" description="Polar residues" evidence="6">
    <location>
        <begin position="1"/>
        <end position="10"/>
    </location>
</feature>
<gene>
    <name evidence="9" type="ORF">AJ80_08844</name>
</gene>
<dbReference type="OrthoDB" id="1684102at2759"/>
<keyword evidence="3 7" id="KW-0812">Transmembrane</keyword>
<feature type="transmembrane region" description="Helical" evidence="7">
    <location>
        <begin position="535"/>
        <end position="557"/>
    </location>
</feature>
<comment type="subcellular location">
    <subcellularLocation>
        <location evidence="1">Membrane</location>
        <topology evidence="1">Multi-pass membrane protein</topology>
    </subcellularLocation>
</comment>
<sequence length="598" mass="64756">MNSPRPSSFDTETREQEAREAEILSQHLPPEFTGALENHVPTPSAPEREDVASPVGGPGQKSSLKLQGGDIHRDLFRIEARQKFTKLAQRSASFSVPADSAAASGSGNAVVAGVEPVPNPNEPGGFRRNFIERHHKLSIVTAPVANSFVDFLDIYGYRFAGEDLASSEEGEEEGEEEEEGGEQAAERTPLLPRRKVPRVTRPGDASNVKSFFTLMKAFMGTGILFLPKAFSNGGMLFSSIALVTIAAFTSVCFHLLLQCRRAVGGGYGDIGEHIGGSHFRTLILVSITISQLGFVCAGLIFTAENMYSFFKAVTAEGSRILATKGLIALQLVILTPLAFVRNISKLGPAALLADICILIGIGYIYAYDISALASRGLDPTVRLFNSRSFPLTIGASIFTFEGIGLILPIQASMKRPDQFDRLLYIVMALLTVLFTAVGALSYGTFGSKTKTEIISNFPQTDKFVNAVQFLYSLAILVGTPVQLFPALRIMEGKLFGSLSGKHNPRVKWRKNVSRIVTLLCCGLIAAVGAGNLDKFVALIGSFACVPLVYIYPAYLHWKAVATSSWVKAGDILMMAAGLVCMVYTTFVTISLWIEEYRP</sequence>